<dbReference type="EMBL" id="JASJOS010000021">
    <property type="protein sequence ID" value="MDJ1485608.1"/>
    <property type="molecule type" value="Genomic_DNA"/>
</dbReference>
<dbReference type="AlphaFoldDB" id="A0AAE3QY53"/>
<name>A0AAE3QY53_9BACT</name>
<dbReference type="Gene3D" id="3.40.50.2300">
    <property type="match status" value="1"/>
</dbReference>
<comment type="caution">
    <text evidence="1">The sequence shown here is derived from an EMBL/GenBank/DDBJ whole genome shotgun (WGS) entry which is preliminary data.</text>
</comment>
<proteinExistence type="predicted"/>
<evidence type="ECO:0000313" key="1">
    <source>
        <dbReference type="EMBL" id="MDJ1485608.1"/>
    </source>
</evidence>
<sequence>MQTCAIIEADQGSAAILRHYLWHISFLEISWSASSIQQVMDQNNSTLVDLLFVSVNDEDILQTNLANQLLTLGKQIIIILPVAETEIEQYLNKMLSQTPVMAYLKKPLTFEVFLQAMESFASF</sequence>
<evidence type="ECO:0000313" key="2">
    <source>
        <dbReference type="Proteomes" id="UP001241110"/>
    </source>
</evidence>
<dbReference type="InterPro" id="IPR011006">
    <property type="entry name" value="CheY-like_superfamily"/>
</dbReference>
<protein>
    <submittedName>
        <fullName evidence="1">Uncharacterized protein</fullName>
    </submittedName>
</protein>
<reference evidence="1" key="1">
    <citation type="submission" date="2023-05" db="EMBL/GenBank/DDBJ databases">
        <authorList>
            <person name="Zhang X."/>
        </authorList>
    </citation>
    <scope>NUCLEOTIDE SEQUENCE</scope>
    <source>
        <strain evidence="1">YF14B1</strain>
    </source>
</reference>
<dbReference type="Proteomes" id="UP001241110">
    <property type="component" value="Unassembled WGS sequence"/>
</dbReference>
<dbReference type="RefSeq" id="WP_313988380.1">
    <property type="nucleotide sequence ID" value="NZ_JASJOS010000021.1"/>
</dbReference>
<dbReference type="SUPFAM" id="SSF52172">
    <property type="entry name" value="CheY-like"/>
    <property type="match status" value="1"/>
</dbReference>
<accession>A0AAE3QY53</accession>
<gene>
    <name evidence="1" type="ORF">QNI16_34275</name>
</gene>
<organism evidence="1 2">
    <name type="scientific">Xanthocytophaga flava</name>
    <dbReference type="NCBI Taxonomy" id="3048013"/>
    <lineage>
        <taxon>Bacteria</taxon>
        <taxon>Pseudomonadati</taxon>
        <taxon>Bacteroidota</taxon>
        <taxon>Cytophagia</taxon>
        <taxon>Cytophagales</taxon>
        <taxon>Rhodocytophagaceae</taxon>
        <taxon>Xanthocytophaga</taxon>
    </lineage>
</organism>